<feature type="transmembrane region" description="Helical" evidence="5">
    <location>
        <begin position="113"/>
        <end position="139"/>
    </location>
</feature>
<dbReference type="Proteomes" id="UP000559404">
    <property type="component" value="Unassembled WGS sequence"/>
</dbReference>
<sequence>MSILISGLILFFAAHVVPMRPALRAGLRTKLGEMGYKAAFSLVSLTGFALIVYGYGEARMAGSPLLYDPPVWLRHVTMLVMVPVFVLLVAAYAPGGRIKAGVKHPMVLAVKIWAVAHLLANGDQASVLLFGAFLVWGIVDRISLKRRGDIGGAAIAVPSKSGDAIAILAGLALYAAFIVVLHEWLIGVPVV</sequence>
<dbReference type="InterPro" id="IPR009915">
    <property type="entry name" value="NnrU_dom"/>
</dbReference>
<dbReference type="RefSeq" id="WP_181761883.1">
    <property type="nucleotide sequence ID" value="NZ_BMCR01000001.1"/>
</dbReference>
<evidence type="ECO:0000256" key="2">
    <source>
        <dbReference type="ARBA" id="ARBA00022692"/>
    </source>
</evidence>
<evidence type="ECO:0000256" key="5">
    <source>
        <dbReference type="SAM" id="Phobius"/>
    </source>
</evidence>
<proteinExistence type="predicted"/>
<reference evidence="7 8" key="2">
    <citation type="submission" date="2020-08" db="EMBL/GenBank/DDBJ databases">
        <title>Stappia taiwanensis sp. nov., isolated from a coastal thermal spring.</title>
        <authorList>
            <person name="Kampfer P."/>
        </authorList>
    </citation>
    <scope>NUCLEOTIDE SEQUENCE [LARGE SCALE GENOMIC DNA]</scope>
    <source>
        <strain evidence="7 8">DSM 23284</strain>
    </source>
</reference>
<protein>
    <submittedName>
        <fullName evidence="7">NnrU family protein</fullName>
    </submittedName>
</protein>
<accession>A0A838Y3C8</accession>
<dbReference type="GO" id="GO:0016020">
    <property type="term" value="C:membrane"/>
    <property type="evidence" value="ECO:0007669"/>
    <property type="project" value="UniProtKB-SubCell"/>
</dbReference>
<feature type="transmembrane region" description="Helical" evidence="5">
    <location>
        <begin position="76"/>
        <end position="93"/>
    </location>
</feature>
<keyword evidence="4 5" id="KW-0472">Membrane</keyword>
<evidence type="ECO:0000256" key="3">
    <source>
        <dbReference type="ARBA" id="ARBA00022989"/>
    </source>
</evidence>
<evidence type="ECO:0000313" key="7">
    <source>
        <dbReference type="EMBL" id="MBA4613684.1"/>
    </source>
</evidence>
<keyword evidence="3 5" id="KW-1133">Transmembrane helix</keyword>
<dbReference type="AlphaFoldDB" id="A0A838Y3C8"/>
<feature type="domain" description="NnrU" evidence="6">
    <location>
        <begin position="3"/>
        <end position="189"/>
    </location>
</feature>
<keyword evidence="8" id="KW-1185">Reference proteome</keyword>
<feature type="transmembrane region" description="Helical" evidence="5">
    <location>
        <begin position="165"/>
        <end position="186"/>
    </location>
</feature>
<keyword evidence="2 5" id="KW-0812">Transmembrane</keyword>
<feature type="transmembrane region" description="Helical" evidence="5">
    <location>
        <begin position="34"/>
        <end position="55"/>
    </location>
</feature>
<organism evidence="7 8">
    <name type="scientific">Stappia taiwanensis</name>
    <dbReference type="NCBI Taxonomy" id="992267"/>
    <lineage>
        <taxon>Bacteria</taxon>
        <taxon>Pseudomonadati</taxon>
        <taxon>Pseudomonadota</taxon>
        <taxon>Alphaproteobacteria</taxon>
        <taxon>Hyphomicrobiales</taxon>
        <taxon>Stappiaceae</taxon>
        <taxon>Stappia</taxon>
    </lineage>
</organism>
<evidence type="ECO:0000313" key="8">
    <source>
        <dbReference type="Proteomes" id="UP000559404"/>
    </source>
</evidence>
<dbReference type="EMBL" id="JACEON010000022">
    <property type="protein sequence ID" value="MBA4613684.1"/>
    <property type="molecule type" value="Genomic_DNA"/>
</dbReference>
<evidence type="ECO:0000256" key="1">
    <source>
        <dbReference type="ARBA" id="ARBA00004141"/>
    </source>
</evidence>
<comment type="subcellular location">
    <subcellularLocation>
        <location evidence="1">Membrane</location>
        <topology evidence="1">Multi-pass membrane protein</topology>
    </subcellularLocation>
</comment>
<comment type="caution">
    <text evidence="7">The sequence shown here is derived from an EMBL/GenBank/DDBJ whole genome shotgun (WGS) entry which is preliminary data.</text>
</comment>
<evidence type="ECO:0000259" key="6">
    <source>
        <dbReference type="Pfam" id="PF07298"/>
    </source>
</evidence>
<reference evidence="7 8" key="1">
    <citation type="submission" date="2020-07" db="EMBL/GenBank/DDBJ databases">
        <authorList>
            <person name="Li M."/>
        </authorList>
    </citation>
    <scope>NUCLEOTIDE SEQUENCE [LARGE SCALE GENOMIC DNA]</scope>
    <source>
        <strain evidence="7 8">DSM 23284</strain>
    </source>
</reference>
<evidence type="ECO:0000256" key="4">
    <source>
        <dbReference type="ARBA" id="ARBA00023136"/>
    </source>
</evidence>
<dbReference type="Pfam" id="PF07298">
    <property type="entry name" value="NnrU"/>
    <property type="match status" value="1"/>
</dbReference>
<name>A0A838Y3C8_9HYPH</name>
<gene>
    <name evidence="7" type="ORF">H1W37_18655</name>
</gene>